<dbReference type="Proteomes" id="UP000075377">
    <property type="component" value="Unassembled WGS sequence"/>
</dbReference>
<protein>
    <submittedName>
        <fullName evidence="1">Uncharacterized protein</fullName>
    </submittedName>
</protein>
<dbReference type="AlphaFoldDB" id="A0A149UM28"/>
<proteinExistence type="predicted"/>
<reference evidence="1 2" key="1">
    <citation type="submission" date="2015-06" db="EMBL/GenBank/DDBJ databases">
        <title>Improved classification and identification of acetic acid bacteria using matrix-assisted laser desorption/ionization time-of-flight mass spectrometry; Gluconobacter nephelii and Gluconobacter uchimurae are later heterotypic synonyms of Gluconobacter japonicus and Gluconobacter oxydans, respectively.</title>
        <authorList>
            <person name="Li L."/>
            <person name="Cleenwerck I."/>
            <person name="De Vuyst L."/>
            <person name="Vandamme P."/>
        </authorList>
    </citation>
    <scope>NUCLEOTIDE SEQUENCE [LARGE SCALE GENOMIC DNA]</scope>
    <source>
        <strain evidence="1 2">LMG 1699</strain>
    </source>
</reference>
<evidence type="ECO:0000313" key="2">
    <source>
        <dbReference type="Proteomes" id="UP000075377"/>
    </source>
</evidence>
<gene>
    <name evidence="1" type="ORF">AD951_08400</name>
</gene>
<name>A0A149UM28_9PROT</name>
<evidence type="ECO:0000313" key="1">
    <source>
        <dbReference type="EMBL" id="KXV69049.1"/>
    </source>
</evidence>
<organism evidence="1 2">
    <name type="scientific">Acetobacter malorum</name>
    <dbReference type="NCBI Taxonomy" id="178901"/>
    <lineage>
        <taxon>Bacteria</taxon>
        <taxon>Pseudomonadati</taxon>
        <taxon>Pseudomonadota</taxon>
        <taxon>Alphaproteobacteria</taxon>
        <taxon>Acetobacterales</taxon>
        <taxon>Acetobacteraceae</taxon>
        <taxon>Acetobacter</taxon>
    </lineage>
</organism>
<sequence>MDSLVEQARAIRADGAPEIADTYFSIVSALNDAVKYLLPERGDMIAPQDLGEAHLELLSLPAPCIVLESFWREDDKLPTRGGVEVTHAQKRIALCWDPEKYKGPVAAGESCSKQYDGGGICVLPIYQTVAGDQWHVAHGVEFVPYNTPLVKGIKPDTEASRIAAEMQEKEGFKGGTWGKKVDCFPTIPALLPHLAQHYGSVDAVKASIMLENWDETYMLIQACAVLQCANVETETISPPDKLNKSRLAKGLAPFFEYQVMTLSAERTGGEKKMHLRRGHMRRLSDRVIWVRPAIIGKFW</sequence>
<dbReference type="EMBL" id="LHZX01000296">
    <property type="protein sequence ID" value="KXV69049.1"/>
    <property type="molecule type" value="Genomic_DNA"/>
</dbReference>
<accession>A0A149UM28</accession>
<dbReference type="PATRIC" id="fig|178901.14.peg.557"/>
<comment type="caution">
    <text evidence="1">The sequence shown here is derived from an EMBL/GenBank/DDBJ whole genome shotgun (WGS) entry which is preliminary data.</text>
</comment>